<dbReference type="InterPro" id="IPR002893">
    <property type="entry name" value="Znf_MYND"/>
</dbReference>
<organism evidence="6 7">
    <name type="scientific">Polyporus arcularius HHB13444</name>
    <dbReference type="NCBI Taxonomy" id="1314778"/>
    <lineage>
        <taxon>Eukaryota</taxon>
        <taxon>Fungi</taxon>
        <taxon>Dikarya</taxon>
        <taxon>Basidiomycota</taxon>
        <taxon>Agaricomycotina</taxon>
        <taxon>Agaricomycetes</taxon>
        <taxon>Polyporales</taxon>
        <taxon>Polyporaceae</taxon>
        <taxon>Polyporus</taxon>
    </lineage>
</organism>
<dbReference type="PROSITE" id="PS01360">
    <property type="entry name" value="ZF_MYND_1"/>
    <property type="match status" value="1"/>
</dbReference>
<evidence type="ECO:0000313" key="7">
    <source>
        <dbReference type="Proteomes" id="UP000308197"/>
    </source>
</evidence>
<keyword evidence="3" id="KW-0862">Zinc</keyword>
<dbReference type="EMBL" id="ML211196">
    <property type="protein sequence ID" value="TFK86517.1"/>
    <property type="molecule type" value="Genomic_DNA"/>
</dbReference>
<evidence type="ECO:0000256" key="4">
    <source>
        <dbReference type="PROSITE-ProRule" id="PRU00134"/>
    </source>
</evidence>
<keyword evidence="7" id="KW-1185">Reference proteome</keyword>
<dbReference type="PROSITE" id="PS50865">
    <property type="entry name" value="ZF_MYND_2"/>
    <property type="match status" value="1"/>
</dbReference>
<dbReference type="AlphaFoldDB" id="A0A5C3PC14"/>
<dbReference type="SUPFAM" id="SSF144232">
    <property type="entry name" value="HIT/MYND zinc finger-like"/>
    <property type="match status" value="1"/>
</dbReference>
<dbReference type="Proteomes" id="UP000308197">
    <property type="component" value="Unassembled WGS sequence"/>
</dbReference>
<dbReference type="GO" id="GO:0008270">
    <property type="term" value="F:zinc ion binding"/>
    <property type="evidence" value="ECO:0007669"/>
    <property type="project" value="UniProtKB-KW"/>
</dbReference>
<evidence type="ECO:0000256" key="1">
    <source>
        <dbReference type="ARBA" id="ARBA00022723"/>
    </source>
</evidence>
<sequence>MNPILDATGIDPADLWDVNGPANVMKRDSCHVCDTRNGDGRKLQKCVGCSMALYCSKECQKAAWRTHRFFCRQTDSTRAIRQALEGETRRVQDGGQGSPTVAPDTSEVPIVGLQGFGVFMSIHDWSIKTMCHAAVHLTAGGRGAESFRRRPMVMHFVAHRSKNPRAKAWNAWVLGRWRLQSLEEFLKNNASFARRWDSGEKAAMEQREIKHRAEFGSRFIGELLVLFTLENTHNMVTSGEAILQLSEPEDLQDRTTRGAVEDLINMCLGYTNKGVPLGQAPGRPQLAFPGRTIKIKPSEGASTKKEWGWTPFRGTRDRPWDSDLYVEIFRRVGRKTDFPPMDLILLFYNLTAEVACRSITIGQYGNRPIAWDRRFLPLQQPVRRITGG</sequence>
<dbReference type="Gene3D" id="6.10.140.2220">
    <property type="match status" value="1"/>
</dbReference>
<protein>
    <recommendedName>
        <fullName evidence="5">MYND-type domain-containing protein</fullName>
    </recommendedName>
</protein>
<evidence type="ECO:0000256" key="3">
    <source>
        <dbReference type="ARBA" id="ARBA00022833"/>
    </source>
</evidence>
<feature type="domain" description="MYND-type" evidence="5">
    <location>
        <begin position="30"/>
        <end position="71"/>
    </location>
</feature>
<accession>A0A5C3PC14</accession>
<gene>
    <name evidence="6" type="ORF">K466DRAFT_587167</name>
</gene>
<evidence type="ECO:0000259" key="5">
    <source>
        <dbReference type="PROSITE" id="PS50865"/>
    </source>
</evidence>
<dbReference type="Pfam" id="PF01753">
    <property type="entry name" value="zf-MYND"/>
    <property type="match status" value="1"/>
</dbReference>
<reference evidence="6 7" key="1">
    <citation type="journal article" date="2019" name="Nat. Ecol. Evol.">
        <title>Megaphylogeny resolves global patterns of mushroom evolution.</title>
        <authorList>
            <person name="Varga T."/>
            <person name="Krizsan K."/>
            <person name="Foldi C."/>
            <person name="Dima B."/>
            <person name="Sanchez-Garcia M."/>
            <person name="Sanchez-Ramirez S."/>
            <person name="Szollosi G.J."/>
            <person name="Szarkandi J.G."/>
            <person name="Papp V."/>
            <person name="Albert L."/>
            <person name="Andreopoulos W."/>
            <person name="Angelini C."/>
            <person name="Antonin V."/>
            <person name="Barry K.W."/>
            <person name="Bougher N.L."/>
            <person name="Buchanan P."/>
            <person name="Buyck B."/>
            <person name="Bense V."/>
            <person name="Catcheside P."/>
            <person name="Chovatia M."/>
            <person name="Cooper J."/>
            <person name="Damon W."/>
            <person name="Desjardin D."/>
            <person name="Finy P."/>
            <person name="Geml J."/>
            <person name="Haridas S."/>
            <person name="Hughes K."/>
            <person name="Justo A."/>
            <person name="Karasinski D."/>
            <person name="Kautmanova I."/>
            <person name="Kiss B."/>
            <person name="Kocsube S."/>
            <person name="Kotiranta H."/>
            <person name="LaButti K.M."/>
            <person name="Lechner B.E."/>
            <person name="Liimatainen K."/>
            <person name="Lipzen A."/>
            <person name="Lukacs Z."/>
            <person name="Mihaltcheva S."/>
            <person name="Morgado L.N."/>
            <person name="Niskanen T."/>
            <person name="Noordeloos M.E."/>
            <person name="Ohm R.A."/>
            <person name="Ortiz-Santana B."/>
            <person name="Ovrebo C."/>
            <person name="Racz N."/>
            <person name="Riley R."/>
            <person name="Savchenko A."/>
            <person name="Shiryaev A."/>
            <person name="Soop K."/>
            <person name="Spirin V."/>
            <person name="Szebenyi C."/>
            <person name="Tomsovsky M."/>
            <person name="Tulloss R.E."/>
            <person name="Uehling J."/>
            <person name="Grigoriev I.V."/>
            <person name="Vagvolgyi C."/>
            <person name="Papp T."/>
            <person name="Martin F.M."/>
            <person name="Miettinen O."/>
            <person name="Hibbett D.S."/>
            <person name="Nagy L.G."/>
        </authorList>
    </citation>
    <scope>NUCLEOTIDE SEQUENCE [LARGE SCALE GENOMIC DNA]</scope>
    <source>
        <strain evidence="6 7">HHB13444</strain>
    </source>
</reference>
<keyword evidence="2 4" id="KW-0863">Zinc-finger</keyword>
<evidence type="ECO:0000313" key="6">
    <source>
        <dbReference type="EMBL" id="TFK86517.1"/>
    </source>
</evidence>
<keyword evidence="1" id="KW-0479">Metal-binding</keyword>
<evidence type="ECO:0000256" key="2">
    <source>
        <dbReference type="ARBA" id="ARBA00022771"/>
    </source>
</evidence>
<dbReference type="STRING" id="1314778.A0A5C3PC14"/>
<name>A0A5C3PC14_9APHY</name>
<dbReference type="InParanoid" id="A0A5C3PC14"/>
<proteinExistence type="predicted"/>